<evidence type="ECO:0000256" key="1">
    <source>
        <dbReference type="SAM" id="Coils"/>
    </source>
</evidence>
<gene>
    <name evidence="2" type="ORF">J2S62_000263</name>
</gene>
<organism evidence="2 3">
    <name type="scientific">Enteractinococcus fodinae</name>
    <dbReference type="NCBI Taxonomy" id="684663"/>
    <lineage>
        <taxon>Bacteria</taxon>
        <taxon>Bacillati</taxon>
        <taxon>Actinomycetota</taxon>
        <taxon>Actinomycetes</taxon>
        <taxon>Micrococcales</taxon>
        <taxon>Micrococcaceae</taxon>
    </lineage>
</organism>
<reference evidence="2 3" key="1">
    <citation type="submission" date="2023-07" db="EMBL/GenBank/DDBJ databases">
        <title>Sequencing the genomes of 1000 actinobacteria strains.</title>
        <authorList>
            <person name="Klenk H.-P."/>
        </authorList>
    </citation>
    <scope>NUCLEOTIDE SEQUENCE [LARGE SCALE GENOMIC DNA]</scope>
    <source>
        <strain evidence="2 3">DSM 22966</strain>
    </source>
</reference>
<feature type="coiled-coil region" evidence="1">
    <location>
        <begin position="43"/>
        <end position="73"/>
    </location>
</feature>
<proteinExistence type="predicted"/>
<dbReference type="RefSeq" id="WP_310170396.1">
    <property type="nucleotide sequence ID" value="NZ_BAABHE010000002.1"/>
</dbReference>
<sequence>MVEIPSMAEIGTGMGLVAQGACEMASQTVQQFVSSPSIAQAGLNAVAAQIEVLEQLVAKLREVAAGIEDVQRQLGATLIMEWHSPAGEAFRTAVGERQNQAQHLAGMTQETARLAGQGIDELRTMIASLQSLLATARASMGDVASGAIAQVCA</sequence>
<evidence type="ECO:0000313" key="2">
    <source>
        <dbReference type="EMBL" id="MDR7346006.1"/>
    </source>
</evidence>
<keyword evidence="3" id="KW-1185">Reference proteome</keyword>
<comment type="caution">
    <text evidence="2">The sequence shown here is derived from an EMBL/GenBank/DDBJ whole genome shotgun (WGS) entry which is preliminary data.</text>
</comment>
<accession>A0ABU2AY89</accession>
<dbReference type="EMBL" id="JAVDYJ010000001">
    <property type="protein sequence ID" value="MDR7346006.1"/>
    <property type="molecule type" value="Genomic_DNA"/>
</dbReference>
<dbReference type="Proteomes" id="UP001183794">
    <property type="component" value="Unassembled WGS sequence"/>
</dbReference>
<keyword evidence="1" id="KW-0175">Coiled coil</keyword>
<name>A0ABU2AY89_9MICC</name>
<evidence type="ECO:0000313" key="3">
    <source>
        <dbReference type="Proteomes" id="UP001183794"/>
    </source>
</evidence>
<protein>
    <submittedName>
        <fullName evidence="2">Prefoldin subunit 5</fullName>
    </submittedName>
</protein>